<protein>
    <submittedName>
        <fullName evidence="6">DUF86 domain-containing protein</fullName>
    </submittedName>
</protein>
<keyword evidence="1" id="KW-0597">Phosphoprotein</keyword>
<dbReference type="PANTHER" id="PTHR34139">
    <property type="entry name" value="UPF0331 PROTEIN MJ0127"/>
    <property type="match status" value="1"/>
</dbReference>
<keyword evidence="5" id="KW-0378">Hydrolase</keyword>
<keyword evidence="3" id="KW-0540">Nuclease</keyword>
<organism evidence="6">
    <name type="scientific">Hydrogenobacter sp</name>
    <dbReference type="NCBI Taxonomy" id="2152829"/>
    <lineage>
        <taxon>Bacteria</taxon>
        <taxon>Pseudomonadati</taxon>
        <taxon>Aquificota</taxon>
        <taxon>Aquificia</taxon>
        <taxon>Aquificales</taxon>
        <taxon>Aquificaceae</taxon>
        <taxon>Hydrogenobacter</taxon>
    </lineage>
</organism>
<dbReference type="EMBL" id="DSFP01000061">
    <property type="protein sequence ID" value="HEW46379.1"/>
    <property type="molecule type" value="Genomic_DNA"/>
</dbReference>
<evidence type="ECO:0000256" key="3">
    <source>
        <dbReference type="ARBA" id="ARBA00022722"/>
    </source>
</evidence>
<gene>
    <name evidence="6" type="ORF">ENO47_06935</name>
</gene>
<accession>A0A7C2VAU3</accession>
<proteinExistence type="predicted"/>
<dbReference type="AlphaFoldDB" id="A0A7C2VAU3"/>
<dbReference type="GO" id="GO:0110001">
    <property type="term" value="C:toxin-antitoxin complex"/>
    <property type="evidence" value="ECO:0007669"/>
    <property type="project" value="InterPro"/>
</dbReference>
<dbReference type="InterPro" id="IPR051813">
    <property type="entry name" value="HepT_RNase_toxin"/>
</dbReference>
<dbReference type="GO" id="GO:0000166">
    <property type="term" value="F:nucleotide binding"/>
    <property type="evidence" value="ECO:0007669"/>
    <property type="project" value="UniProtKB-KW"/>
</dbReference>
<dbReference type="GO" id="GO:0004540">
    <property type="term" value="F:RNA nuclease activity"/>
    <property type="evidence" value="ECO:0007669"/>
    <property type="project" value="InterPro"/>
</dbReference>
<evidence type="ECO:0000313" key="6">
    <source>
        <dbReference type="EMBL" id="HEW46379.1"/>
    </source>
</evidence>
<evidence type="ECO:0000256" key="1">
    <source>
        <dbReference type="ARBA" id="ARBA00022553"/>
    </source>
</evidence>
<comment type="caution">
    <text evidence="6">The sequence shown here is derived from an EMBL/GenBank/DDBJ whole genome shotgun (WGS) entry which is preliminary data.</text>
</comment>
<dbReference type="PANTHER" id="PTHR34139:SF1">
    <property type="entry name" value="RNASE MJ1380-RELATED"/>
    <property type="match status" value="1"/>
</dbReference>
<dbReference type="Pfam" id="PF01934">
    <property type="entry name" value="HepT-like"/>
    <property type="match status" value="1"/>
</dbReference>
<name>A0A7C2VAU3_9AQUI</name>
<dbReference type="GO" id="GO:0016787">
    <property type="term" value="F:hydrolase activity"/>
    <property type="evidence" value="ECO:0007669"/>
    <property type="project" value="UniProtKB-KW"/>
</dbReference>
<sequence>MLPKDPKAFIYHILESIEKIENYTKGLTYERFEKNSMVKDAVLRNLEIIGEASKNIPEEIRYRYSDIPWSEMARLRDRIIHKYFSVDYEIIYAG</sequence>
<keyword evidence="2" id="KW-1277">Toxin-antitoxin system</keyword>
<keyword evidence="4" id="KW-0547">Nucleotide-binding</keyword>
<reference evidence="6" key="1">
    <citation type="journal article" date="2020" name="mSystems">
        <title>Genome- and Community-Level Interaction Insights into Carbon Utilization and Element Cycling Functions of Hydrothermarchaeota in Hydrothermal Sediment.</title>
        <authorList>
            <person name="Zhou Z."/>
            <person name="Liu Y."/>
            <person name="Xu W."/>
            <person name="Pan J."/>
            <person name="Luo Z.H."/>
            <person name="Li M."/>
        </authorList>
    </citation>
    <scope>NUCLEOTIDE SEQUENCE [LARGE SCALE GENOMIC DNA]</scope>
    <source>
        <strain evidence="6">SpSt-132</strain>
    </source>
</reference>
<evidence type="ECO:0000256" key="2">
    <source>
        <dbReference type="ARBA" id="ARBA00022649"/>
    </source>
</evidence>
<evidence type="ECO:0000256" key="5">
    <source>
        <dbReference type="ARBA" id="ARBA00022801"/>
    </source>
</evidence>
<evidence type="ECO:0000256" key="4">
    <source>
        <dbReference type="ARBA" id="ARBA00022741"/>
    </source>
</evidence>
<dbReference type="InterPro" id="IPR008201">
    <property type="entry name" value="HepT-like"/>
</dbReference>